<protein>
    <submittedName>
        <fullName evidence="2">Uncharacterized protein</fullName>
    </submittedName>
</protein>
<comment type="caution">
    <text evidence="2">The sequence shown here is derived from an EMBL/GenBank/DDBJ whole genome shotgun (WGS) entry which is preliminary data.</text>
</comment>
<dbReference type="EMBL" id="JAVIJP010000054">
    <property type="protein sequence ID" value="KAL3623423.1"/>
    <property type="molecule type" value="Genomic_DNA"/>
</dbReference>
<accession>A0ABD3C0V4</accession>
<feature type="region of interest" description="Disordered" evidence="1">
    <location>
        <begin position="37"/>
        <end position="111"/>
    </location>
</feature>
<feature type="compositionally biased region" description="Polar residues" evidence="1">
    <location>
        <begin position="64"/>
        <end position="76"/>
    </location>
</feature>
<name>A0ABD3C0V4_9LAMI</name>
<sequence>MAPSSIPLLEVDDDDGFDWEAAVQAIDVACLANITENPSTSIYNPQNNSDPVRKMHRKGKNDVRFSSVSSTRQSTLDKFIGLSSGNSKKPVENSEFSDGSRRNVSNDDDIVDKNGGNVAECEYIEMLNGFVNIDPEAAKTWIYPDFRMARALPEDVDGMARPRLGQRRFGVRRRLVAAGRLWVRARILVVVVVAIPSWFGSGVVATENLWAGLGFTVVAR</sequence>
<reference evidence="3" key="1">
    <citation type="journal article" date="2024" name="IScience">
        <title>Strigolactones Initiate the Formation of Haustorium-like Structures in Castilleja.</title>
        <authorList>
            <person name="Buerger M."/>
            <person name="Peterson D."/>
            <person name="Chory J."/>
        </authorList>
    </citation>
    <scope>NUCLEOTIDE SEQUENCE [LARGE SCALE GENOMIC DNA]</scope>
</reference>
<evidence type="ECO:0000313" key="3">
    <source>
        <dbReference type="Proteomes" id="UP001632038"/>
    </source>
</evidence>
<dbReference type="AlphaFoldDB" id="A0ABD3C0V4"/>
<feature type="compositionally biased region" description="Polar residues" evidence="1">
    <location>
        <begin position="37"/>
        <end position="50"/>
    </location>
</feature>
<evidence type="ECO:0000256" key="1">
    <source>
        <dbReference type="SAM" id="MobiDB-lite"/>
    </source>
</evidence>
<gene>
    <name evidence="2" type="ORF">CASFOL_032239</name>
</gene>
<evidence type="ECO:0000313" key="2">
    <source>
        <dbReference type="EMBL" id="KAL3623423.1"/>
    </source>
</evidence>
<organism evidence="2 3">
    <name type="scientific">Castilleja foliolosa</name>
    <dbReference type="NCBI Taxonomy" id="1961234"/>
    <lineage>
        <taxon>Eukaryota</taxon>
        <taxon>Viridiplantae</taxon>
        <taxon>Streptophyta</taxon>
        <taxon>Embryophyta</taxon>
        <taxon>Tracheophyta</taxon>
        <taxon>Spermatophyta</taxon>
        <taxon>Magnoliopsida</taxon>
        <taxon>eudicotyledons</taxon>
        <taxon>Gunneridae</taxon>
        <taxon>Pentapetalae</taxon>
        <taxon>asterids</taxon>
        <taxon>lamiids</taxon>
        <taxon>Lamiales</taxon>
        <taxon>Orobanchaceae</taxon>
        <taxon>Pedicularideae</taxon>
        <taxon>Castillejinae</taxon>
        <taxon>Castilleja</taxon>
    </lineage>
</organism>
<keyword evidence="3" id="KW-1185">Reference proteome</keyword>
<proteinExistence type="predicted"/>
<dbReference type="Proteomes" id="UP001632038">
    <property type="component" value="Unassembled WGS sequence"/>
</dbReference>